<dbReference type="SMART" id="SM00595">
    <property type="entry name" value="MADF"/>
    <property type="match status" value="1"/>
</dbReference>
<dbReference type="Proteomes" id="UP000614601">
    <property type="component" value="Unassembled WGS sequence"/>
</dbReference>
<evidence type="ECO:0000313" key="5">
    <source>
        <dbReference type="Proteomes" id="UP000614601"/>
    </source>
</evidence>
<dbReference type="GO" id="GO:0006357">
    <property type="term" value="P:regulation of transcription by RNA polymerase II"/>
    <property type="evidence" value="ECO:0007669"/>
    <property type="project" value="TreeGrafter"/>
</dbReference>
<keyword evidence="5" id="KW-1185">Reference proteome</keyword>
<comment type="caution">
    <text evidence="4">The sequence shown here is derived from an EMBL/GenBank/DDBJ whole genome shotgun (WGS) entry which is preliminary data.</text>
</comment>
<evidence type="ECO:0000313" key="4">
    <source>
        <dbReference type="EMBL" id="CAD5225067.1"/>
    </source>
</evidence>
<feature type="domain" description="MADF" evidence="3">
    <location>
        <begin position="22"/>
        <end position="116"/>
    </location>
</feature>
<organism evidence="4 5">
    <name type="scientific">Bursaphelenchus okinawaensis</name>
    <dbReference type="NCBI Taxonomy" id="465554"/>
    <lineage>
        <taxon>Eukaryota</taxon>
        <taxon>Metazoa</taxon>
        <taxon>Ecdysozoa</taxon>
        <taxon>Nematoda</taxon>
        <taxon>Chromadorea</taxon>
        <taxon>Rhabditida</taxon>
        <taxon>Tylenchina</taxon>
        <taxon>Tylenchomorpha</taxon>
        <taxon>Aphelenchoidea</taxon>
        <taxon>Aphelenchoididae</taxon>
        <taxon>Bursaphelenchus</taxon>
    </lineage>
</organism>
<protein>
    <recommendedName>
        <fullName evidence="3">MADF domain-containing protein</fullName>
    </recommendedName>
</protein>
<dbReference type="EMBL" id="CAJFDH010000005">
    <property type="protein sequence ID" value="CAD5225067.1"/>
    <property type="molecule type" value="Genomic_DNA"/>
</dbReference>
<dbReference type="GO" id="GO:0005667">
    <property type="term" value="C:transcription regulator complex"/>
    <property type="evidence" value="ECO:0007669"/>
    <property type="project" value="TreeGrafter"/>
</dbReference>
<evidence type="ECO:0000259" key="3">
    <source>
        <dbReference type="PROSITE" id="PS51029"/>
    </source>
</evidence>
<accession>A0A811LC09</accession>
<dbReference type="InterPro" id="IPR006578">
    <property type="entry name" value="MADF-dom"/>
</dbReference>
<dbReference type="EMBL" id="CAJFCW020000005">
    <property type="protein sequence ID" value="CAG9120423.1"/>
    <property type="molecule type" value="Genomic_DNA"/>
</dbReference>
<feature type="compositionally biased region" description="Basic and acidic residues" evidence="2">
    <location>
        <begin position="312"/>
        <end position="321"/>
    </location>
</feature>
<dbReference type="Pfam" id="PF10545">
    <property type="entry name" value="MADF_DNA_bdg"/>
    <property type="match status" value="1"/>
</dbReference>
<dbReference type="AlphaFoldDB" id="A0A811LC09"/>
<dbReference type="PANTHER" id="PTHR12243">
    <property type="entry name" value="MADF DOMAIN TRANSCRIPTION FACTOR"/>
    <property type="match status" value="1"/>
</dbReference>
<evidence type="ECO:0000256" key="2">
    <source>
        <dbReference type="SAM" id="MobiDB-lite"/>
    </source>
</evidence>
<dbReference type="Proteomes" id="UP000783686">
    <property type="component" value="Unassembled WGS sequence"/>
</dbReference>
<dbReference type="OrthoDB" id="8195830at2759"/>
<reference evidence="4" key="1">
    <citation type="submission" date="2020-09" db="EMBL/GenBank/DDBJ databases">
        <authorList>
            <person name="Kikuchi T."/>
        </authorList>
    </citation>
    <scope>NUCLEOTIDE SEQUENCE</scope>
    <source>
        <strain evidence="4">SH1</strain>
    </source>
</reference>
<dbReference type="PROSITE" id="PS51029">
    <property type="entry name" value="MADF"/>
    <property type="match status" value="1"/>
</dbReference>
<feature type="region of interest" description="Disordered" evidence="2">
    <location>
        <begin position="239"/>
        <end position="266"/>
    </location>
</feature>
<keyword evidence="1" id="KW-0175">Coiled coil</keyword>
<gene>
    <name evidence="4" type="ORF">BOKJ2_LOCUS11393</name>
</gene>
<name>A0A811LC09_9BILA</name>
<dbReference type="PANTHER" id="PTHR12243:SF67">
    <property type="entry name" value="COREPRESSOR OF PANGOLIN, ISOFORM A-RELATED"/>
    <property type="match status" value="1"/>
</dbReference>
<evidence type="ECO:0000256" key="1">
    <source>
        <dbReference type="SAM" id="Coils"/>
    </source>
</evidence>
<feature type="compositionally biased region" description="Basic and acidic residues" evidence="2">
    <location>
        <begin position="291"/>
        <end position="300"/>
    </location>
</feature>
<feature type="coiled-coil region" evidence="1">
    <location>
        <begin position="331"/>
        <end position="372"/>
    </location>
</feature>
<dbReference type="GO" id="GO:0005634">
    <property type="term" value="C:nucleus"/>
    <property type="evidence" value="ECO:0007669"/>
    <property type="project" value="TreeGrafter"/>
</dbReference>
<sequence>MPETGDDKEKLSTTSNEAFVRDLIEAVRKEEIIYKPGHKFFRHLIKKHQAYLAVANALSALGYKDITAERVKQKWNTVKTMYYRHKPNCANPCTSKNAEAGYQFCNKLEFLGDVEYKNRTCKGCGRSLFKKSSNVNRHYLRHMDNAHKAVLMAASVKNEYSFENTNNHVVLKCSSSENGNNANSSVKNIPASTAVCTRRSSRLDNETNVDDFFVIEKMDNKGVLQEFQVNWSTRPVRRPSSFYRNRKTNSKEETSSTTSFQDNGAMATVSVNETQDGMDRLYELLNTAESAHNHSDKVSEDDLNEDSMMNGEEPKSRNKRSHDWLLMDEQLQAKKLELMDLKLENQRILNKKAKHEARLAEYEADIVEVKLKRIMEGNL</sequence>
<feature type="region of interest" description="Disordered" evidence="2">
    <location>
        <begin position="289"/>
        <end position="321"/>
    </location>
</feature>
<dbReference type="InterPro" id="IPR039353">
    <property type="entry name" value="TF_Adf1"/>
</dbReference>
<proteinExistence type="predicted"/>